<gene>
    <name evidence="6" type="primary">ABSGL_04117.1 scaffold 5122</name>
</gene>
<dbReference type="InterPro" id="IPR056810">
    <property type="entry name" value="GNC1-like_N"/>
</dbReference>
<reference evidence="6" key="1">
    <citation type="submission" date="2016-04" db="EMBL/GenBank/DDBJ databases">
        <authorList>
            <person name="Evans L.H."/>
            <person name="Alamgir A."/>
            <person name="Owens N."/>
            <person name="Weber N.D."/>
            <person name="Virtaneva K."/>
            <person name="Barbian K."/>
            <person name="Babar A."/>
            <person name="Rosenke K."/>
        </authorList>
    </citation>
    <scope>NUCLEOTIDE SEQUENCE [LARGE SCALE GENOMIC DNA]</scope>
    <source>
        <strain evidence="6">CBS 101.48</strain>
    </source>
</reference>
<dbReference type="InterPro" id="IPR022716">
    <property type="entry name" value="Gcn1_N"/>
</dbReference>
<dbReference type="InterPro" id="IPR034085">
    <property type="entry name" value="TOG"/>
</dbReference>
<dbReference type="Gene3D" id="1.25.10.10">
    <property type="entry name" value="Leucine-rich Repeat Variant"/>
    <property type="match status" value="6"/>
</dbReference>
<dbReference type="OMA" id="SMKIFLH"/>
<dbReference type="Proteomes" id="UP000078561">
    <property type="component" value="Unassembled WGS sequence"/>
</dbReference>
<protein>
    <recommendedName>
        <fullName evidence="3">eIF-2-alpha kinase activator GCN1</fullName>
    </recommendedName>
</protein>
<dbReference type="FunFam" id="1.25.10.10:FF:000090">
    <property type="entry name" value="eIF-2-alpha kinase activator GCN1"/>
    <property type="match status" value="1"/>
</dbReference>
<evidence type="ECO:0000313" key="7">
    <source>
        <dbReference type="Proteomes" id="UP000078561"/>
    </source>
</evidence>
<dbReference type="PANTHER" id="PTHR23346">
    <property type="entry name" value="TRANSLATIONAL ACTIVATOR GCN1-RELATED"/>
    <property type="match status" value="1"/>
</dbReference>
<dbReference type="PANTHER" id="PTHR23346:SF7">
    <property type="entry name" value="STALLED RIBOSOME SENSOR GCN1"/>
    <property type="match status" value="1"/>
</dbReference>
<dbReference type="SUPFAM" id="SSF48371">
    <property type="entry name" value="ARM repeat"/>
    <property type="match status" value="4"/>
</dbReference>
<dbReference type="InterPro" id="IPR057546">
    <property type="entry name" value="HEAT_GCN1"/>
</dbReference>
<dbReference type="InterPro" id="IPR021133">
    <property type="entry name" value="HEAT_type_2"/>
</dbReference>
<feature type="domain" description="TOG" evidence="5">
    <location>
        <begin position="1256"/>
        <end position="1485"/>
    </location>
</feature>
<evidence type="ECO:0000259" key="5">
    <source>
        <dbReference type="SMART" id="SM01349"/>
    </source>
</evidence>
<dbReference type="InterPro" id="IPR011989">
    <property type="entry name" value="ARM-like"/>
</dbReference>
<dbReference type="PROSITE" id="PS50077">
    <property type="entry name" value="HEAT_REPEAT"/>
    <property type="match status" value="3"/>
</dbReference>
<dbReference type="Pfam" id="PF24987">
    <property type="entry name" value="HEAT_EF3_N"/>
    <property type="match status" value="2"/>
</dbReference>
<dbReference type="SMART" id="SM01349">
    <property type="entry name" value="TOG"/>
    <property type="match status" value="1"/>
</dbReference>
<dbReference type="FunCoup" id="A0A168MI82">
    <property type="interactions" value="1177"/>
</dbReference>
<dbReference type="GO" id="GO:0030295">
    <property type="term" value="F:protein kinase activator activity"/>
    <property type="evidence" value="ECO:0007669"/>
    <property type="project" value="UniProtKB-ARBA"/>
</dbReference>
<feature type="repeat" description="HEAT" evidence="4">
    <location>
        <begin position="1903"/>
        <end position="1940"/>
    </location>
</feature>
<evidence type="ECO:0000313" key="6">
    <source>
        <dbReference type="EMBL" id="SAL98566.1"/>
    </source>
</evidence>
<dbReference type="Pfam" id="PF12074">
    <property type="entry name" value="Gcn1_N"/>
    <property type="match status" value="1"/>
</dbReference>
<dbReference type="STRING" id="4829.A0A168MI82"/>
<dbReference type="Pfam" id="PF24993">
    <property type="entry name" value="GNC1_N"/>
    <property type="match status" value="1"/>
</dbReference>
<evidence type="ECO:0000256" key="3">
    <source>
        <dbReference type="ARBA" id="ARBA00072275"/>
    </source>
</evidence>
<dbReference type="GO" id="GO:1904688">
    <property type="term" value="P:regulation of cytoplasmic translational initiation"/>
    <property type="evidence" value="ECO:0007669"/>
    <property type="project" value="UniProtKB-ARBA"/>
</dbReference>
<evidence type="ECO:0000256" key="1">
    <source>
        <dbReference type="ARBA" id="ARBA00007366"/>
    </source>
</evidence>
<dbReference type="Pfam" id="PF23271">
    <property type="entry name" value="HEAT_GCN1"/>
    <property type="match status" value="1"/>
</dbReference>
<dbReference type="Pfam" id="PF24984">
    <property type="entry name" value="HEAT_EF3_GNC1"/>
    <property type="match status" value="1"/>
</dbReference>
<dbReference type="Pfam" id="PF24916">
    <property type="entry name" value="HEAT_GCN1_fung"/>
    <property type="match status" value="1"/>
</dbReference>
<comment type="similarity">
    <text evidence="1">Belongs to the GCN1 family.</text>
</comment>
<sequence length="2373" mass="258183">MSESDPATTTGDLSWPDFIKHRLVTTITTSKVSDRLDFLHHVLLVRLRRKDLPQEALAPLLGLLKLTYTRYHDGASRQAILDVFKELNSCHPELLQKTWAPVLAREADKITKRSSAGQCITPASDRFVLLTWLNQMTSFILDNDADTVTSLGDNNVTTLLSLAVNGQAVLIDSLDDTTRRSIWTSGVNHVRRMVRTHAASIPRLFTTALATPTNAVLVGIIIDVSLHLKTMDGKTQLVVPRQLELIDYYVKNILSSRTPVRPAARVAFNGFIHAVVSEVLFKDQFVPVLEKMMLRSPEIALPALASIIPALSFDPSHIFATTLVDPLCNHLRSTSAAVRQGAVTLWGALTHASHDAAALTKITTQITTPLKQGKVSSPELRIVLYQALGDLVSTPSLSHQIITEGYLTALTGGKKETNEAAMTAAIQGAGKHLAVILYDDAYCGAHNDLMATVVKVITEGLTSPKAAQRTAWAQVVGTTYWTHEQPSLTLADQVVRYLTPLFATTAKIQEKPLAWKDGPLEGYVLVALLSGRFQSSQVVEALVKKHNYPACILKTKPAAPAGKSTAAAAASTNGGSFLLMDRVYMKAVSVEEGLWLTHALISLLAHLDEPALAETGGLIGQALIWLVTSHPEHQSKLLYKAALATISTLSFIDASTFTSFADHTKLLDPSLMTGIGELEYNIWQTPEDCIYVDVLKKKSDRLESRGRKTKDQEWEDELRAELAAKNKHQQQRKLTKEEQVAVDGQKKKEAAIRARVQQVYDQINLGLDILGALISSSSSSDALTLQALGAILAMAKANAGLLVKDKLVDTYLAVGRTQQVDINGPLADAVCLATLRCNQVQTLPARWLDEPLLDLMNRLLYKLRFQTESRALSPSAFAFCFPVLYQVIKQGGVACPKASELAMEQVAMALDIVGFHVSLAHLSGRQDIIDCLLYSIREYPAHSKAAKSALVSLCTAMDGTTISSDEFKALFQGLLSDESVVRHAALQGLEILDLTDIDYSAELWLACHDDENESNATLATSLWEDNGMDVEEDSYRDQLLTYVISDSTYVRSAASGALAEAMAMYPATVPATLDAIYALYKVKAASLDPEFDKFGMVIPETLDRQDPWQARSGLALTLKKSASHLPKADDVIGLVQFMIDDFALGDRDELVRKQMVDAGLAVINAHCPVEQVQRALLQCFETYMAADKTKKKNTSVETQDYVRQSVVILYGGAAGFLPVGDPKIRVAVDNLIETLDTPSEVVQSAVADCLPPLIKMIKEDVPSIVEGLMKKLFHGEKYAQRRGAAYGLAGVVKGRGITALKECAIMQSLKDAVDNKRNYQFRQGALFAFETLSSTLGRLFEPYIIQIIPLLLVCFSDANLDVRDASSDAGRVIMSKISGHCVKLILPSILEGLDERQWRTKKASVELLGAMAYCAPKQLSVSLPSIIPRITEVLADTHAQVQAAANRSLQMFGEVISNPEIQNLVPELLEALSDPNQKTMVALKKLLQTSFVHYIDSPSLAIVMPILERGLRERGTEIKTKSAQIVGNMASLTDQKDLVPYLPVLLPRVKEVLLDPVPEARGTAAKALGGLVEKLGEENFPGLVIELLDTLKTDAGGVDRQGAAQGLAEVLAGLGLDRLDGLLPEIIANADSPRPYVREGFISLLVYLPATYGPRFQPYIGRIIPPILMGLADESEYVRDASLRAGRMIVTNYATKAVDLLLPELEKGLFDGNWRIRQSSVQLVGDLLFRITGTSNPNKLNQAMGNMEELDEDDEDDMGDAANGGRKHLRDVLGKDRGDRILSALYIVRRDSSGMVRQASLQVWKALVTNTPRTLRDILATMMVMIIQLLAANDDYEQRAVAARTLQDLVAKLGERVLADMLPILQENVQSADPAIRQGVTVAYSEIMASAERVQILDFADQIVPVIRQTLCDPSTEVREAAAQAFDTLHQNMGARAIDDILPFLLNQLQAKNEASGYALSALKEIMAVRANVVFPVLIPTLITVPINAFNAGALASLVTVAGPTLNRRLDAILDALITSRVMTLGEDEDDAALLQAIEALMVSIDDEEGVECLMTTLHAQVRSDDPARRAVACDVVTTFFTENDSALALFDEADDDEDEDEGGSDALDDIVGNWISALVLLLNDAASMAVVQAAWKATSAVVKSVSKERYEGYVASTRRAIDIMASPGTEVRGFCLVPKGLGAVLPIFLQGLMYGATEVREQAALALGDLIERTTADALKPFVTQMTGPLIRIVGDRYPAPIKSAILQTLSLLLNKVPMHVKPFLPQLQRTFIKSLQEPEEEIRRPAAAALRVLIPLQVRVDPLVTELVSAIRTSTVPEIKLALIESLNDVVVAVGSKINDVSKKGIQSVVLDGAQASPSAVAALAASLAAL</sequence>
<accession>A0A168MI82</accession>
<name>A0A168MI82_ABSGL</name>
<feature type="repeat" description="HEAT" evidence="4">
    <location>
        <begin position="1426"/>
        <end position="1464"/>
    </location>
</feature>
<evidence type="ECO:0000256" key="4">
    <source>
        <dbReference type="PROSITE-ProRule" id="PRU00103"/>
    </source>
</evidence>
<dbReference type="EMBL" id="LT552246">
    <property type="protein sequence ID" value="SAL98566.1"/>
    <property type="molecule type" value="Genomic_DNA"/>
</dbReference>
<dbReference type="InParanoid" id="A0A168MI82"/>
<organism evidence="6">
    <name type="scientific">Absidia glauca</name>
    <name type="common">Pin mould</name>
    <dbReference type="NCBI Taxonomy" id="4829"/>
    <lineage>
        <taxon>Eukaryota</taxon>
        <taxon>Fungi</taxon>
        <taxon>Fungi incertae sedis</taxon>
        <taxon>Mucoromycota</taxon>
        <taxon>Mucoromycotina</taxon>
        <taxon>Mucoromycetes</taxon>
        <taxon>Mucorales</taxon>
        <taxon>Cunninghamellaceae</taxon>
        <taxon>Absidia</taxon>
    </lineage>
</organism>
<proteinExistence type="inferred from homology"/>
<dbReference type="GO" id="GO:0034198">
    <property type="term" value="P:cellular response to amino acid starvation"/>
    <property type="evidence" value="ECO:0007669"/>
    <property type="project" value="TreeGrafter"/>
</dbReference>
<dbReference type="InterPro" id="IPR056809">
    <property type="entry name" value="HEAT_GCN1_fung"/>
</dbReference>
<feature type="repeat" description="HEAT" evidence="4">
    <location>
        <begin position="1545"/>
        <end position="1583"/>
    </location>
</feature>
<keyword evidence="2" id="KW-0677">Repeat</keyword>
<evidence type="ECO:0000256" key="2">
    <source>
        <dbReference type="ARBA" id="ARBA00022737"/>
    </source>
</evidence>
<keyword evidence="7" id="KW-1185">Reference proteome</keyword>
<dbReference type="GO" id="GO:0005829">
    <property type="term" value="C:cytosol"/>
    <property type="evidence" value="ECO:0007669"/>
    <property type="project" value="TreeGrafter"/>
</dbReference>
<dbReference type="Pfam" id="PF02985">
    <property type="entry name" value="HEAT"/>
    <property type="match status" value="1"/>
</dbReference>
<dbReference type="InterPro" id="IPR000357">
    <property type="entry name" value="HEAT"/>
</dbReference>
<dbReference type="OrthoDB" id="5148094at2759"/>
<dbReference type="InterPro" id="IPR016024">
    <property type="entry name" value="ARM-type_fold"/>
</dbReference>
<dbReference type="FunFam" id="1.25.10.10:FF:000096">
    <property type="entry name" value="eIF-2-alpha kinase activator gcn1"/>
    <property type="match status" value="1"/>
</dbReference>